<accession>A0AC35EXX4</accession>
<evidence type="ECO:0000313" key="2">
    <source>
        <dbReference type="WBParaSite" id="PS1159_v2.g1115.t1"/>
    </source>
</evidence>
<proteinExistence type="predicted"/>
<reference evidence="2" key="1">
    <citation type="submission" date="2022-11" db="UniProtKB">
        <authorList>
            <consortium name="WormBaseParasite"/>
        </authorList>
    </citation>
    <scope>IDENTIFICATION</scope>
</reference>
<protein>
    <submittedName>
        <fullName evidence="2">Uncharacterized protein</fullName>
    </submittedName>
</protein>
<organism evidence="1 2">
    <name type="scientific">Panagrolaimus sp. PS1159</name>
    <dbReference type="NCBI Taxonomy" id="55785"/>
    <lineage>
        <taxon>Eukaryota</taxon>
        <taxon>Metazoa</taxon>
        <taxon>Ecdysozoa</taxon>
        <taxon>Nematoda</taxon>
        <taxon>Chromadorea</taxon>
        <taxon>Rhabditida</taxon>
        <taxon>Tylenchina</taxon>
        <taxon>Panagrolaimomorpha</taxon>
        <taxon>Panagrolaimoidea</taxon>
        <taxon>Panagrolaimidae</taxon>
        <taxon>Panagrolaimus</taxon>
    </lineage>
</organism>
<sequence length="68" mass="7807">MNSPPASNDDAVTHQPPASNDDAVTHQQLYRAYLNFWNSLNNCVDDEYKIIPENGTRPTYREAKNLWV</sequence>
<dbReference type="Proteomes" id="UP000887580">
    <property type="component" value="Unplaced"/>
</dbReference>
<dbReference type="WBParaSite" id="PS1159_v2.g1115.t1">
    <property type="protein sequence ID" value="PS1159_v2.g1115.t1"/>
    <property type="gene ID" value="PS1159_v2.g1115"/>
</dbReference>
<name>A0AC35EXX4_9BILA</name>
<evidence type="ECO:0000313" key="1">
    <source>
        <dbReference type="Proteomes" id="UP000887580"/>
    </source>
</evidence>